<accession>A0A916TRW0</accession>
<evidence type="ECO:0000256" key="1">
    <source>
        <dbReference type="SAM" id="Phobius"/>
    </source>
</evidence>
<reference evidence="2" key="2">
    <citation type="submission" date="2020-09" db="EMBL/GenBank/DDBJ databases">
        <authorList>
            <person name="Sun Q."/>
            <person name="Zhou Y."/>
        </authorList>
    </citation>
    <scope>NUCLEOTIDE SEQUENCE</scope>
    <source>
        <strain evidence="2">CGMCC 1.15095</strain>
    </source>
</reference>
<gene>
    <name evidence="2" type="ORF">GCM10011494_18350</name>
</gene>
<feature type="transmembrane region" description="Helical" evidence="1">
    <location>
        <begin position="306"/>
        <end position="326"/>
    </location>
</feature>
<organism evidence="2 3">
    <name type="scientific">Novosphingobium endophyticum</name>
    <dbReference type="NCBI Taxonomy" id="1955250"/>
    <lineage>
        <taxon>Bacteria</taxon>
        <taxon>Pseudomonadati</taxon>
        <taxon>Pseudomonadota</taxon>
        <taxon>Alphaproteobacteria</taxon>
        <taxon>Sphingomonadales</taxon>
        <taxon>Sphingomonadaceae</taxon>
        <taxon>Novosphingobium</taxon>
    </lineage>
</organism>
<evidence type="ECO:0000313" key="3">
    <source>
        <dbReference type="Proteomes" id="UP000608154"/>
    </source>
</evidence>
<keyword evidence="1" id="KW-0472">Membrane</keyword>
<feature type="transmembrane region" description="Helical" evidence="1">
    <location>
        <begin position="100"/>
        <end position="123"/>
    </location>
</feature>
<feature type="transmembrane region" description="Helical" evidence="1">
    <location>
        <begin position="135"/>
        <end position="157"/>
    </location>
</feature>
<proteinExistence type="predicted"/>
<sequence>MGTVFRRALQTSPTLEYGGRGAMRFGELVREFGLIGYGLVGATAALACIAIDPRAALTGWLAAAVLLQSLPLGALVLLATMRLIRGQWEAELRSGCEAAAGLWFLSALAFVPVLLGLGAIYDWPHAPAQTAFLDVWLNVLPFVLRTLLWFFALAAIARSQVGGHASASASALALIVMILGAWLLAADWFMTLDIRFHSWAFGLQVFALEMCTAYAALLLLRLTRRVPPQRPALLGALMIVFLLLWLCFQAVPYLAIRSDDLSAGAEWYAARAEGGWRWVLGAIGLLGIVPLLALLLPLVRRSQRALAFAAVSVLVGKSLEFAWIAIPGRGPVAVLSFLFALCGFVCFAASYLAPGSRWRFPGRRSAA</sequence>
<keyword evidence="1" id="KW-0812">Transmembrane</keyword>
<feature type="transmembrane region" description="Helical" evidence="1">
    <location>
        <begin position="232"/>
        <end position="256"/>
    </location>
</feature>
<evidence type="ECO:0000313" key="2">
    <source>
        <dbReference type="EMBL" id="GGC00127.1"/>
    </source>
</evidence>
<protein>
    <submittedName>
        <fullName evidence="2">Uncharacterized protein</fullName>
    </submittedName>
</protein>
<name>A0A916TRW0_9SPHN</name>
<dbReference type="EMBL" id="BMHK01000010">
    <property type="protein sequence ID" value="GGC00127.1"/>
    <property type="molecule type" value="Genomic_DNA"/>
</dbReference>
<feature type="transmembrane region" description="Helical" evidence="1">
    <location>
        <begin position="57"/>
        <end position="79"/>
    </location>
</feature>
<feature type="transmembrane region" description="Helical" evidence="1">
    <location>
        <begin position="32"/>
        <end position="51"/>
    </location>
</feature>
<keyword evidence="1" id="KW-1133">Transmembrane helix</keyword>
<dbReference type="Proteomes" id="UP000608154">
    <property type="component" value="Unassembled WGS sequence"/>
</dbReference>
<dbReference type="AlphaFoldDB" id="A0A916TRW0"/>
<feature type="transmembrane region" description="Helical" evidence="1">
    <location>
        <begin position="332"/>
        <end position="353"/>
    </location>
</feature>
<keyword evidence="3" id="KW-1185">Reference proteome</keyword>
<reference evidence="2" key="1">
    <citation type="journal article" date="2014" name="Int. J. Syst. Evol. Microbiol.">
        <title>Complete genome sequence of Corynebacterium casei LMG S-19264T (=DSM 44701T), isolated from a smear-ripened cheese.</title>
        <authorList>
            <consortium name="US DOE Joint Genome Institute (JGI-PGF)"/>
            <person name="Walter F."/>
            <person name="Albersmeier A."/>
            <person name="Kalinowski J."/>
            <person name="Ruckert C."/>
        </authorList>
    </citation>
    <scope>NUCLEOTIDE SEQUENCE</scope>
    <source>
        <strain evidence="2">CGMCC 1.15095</strain>
    </source>
</reference>
<feature type="transmembrane region" description="Helical" evidence="1">
    <location>
        <begin position="196"/>
        <end position="220"/>
    </location>
</feature>
<feature type="transmembrane region" description="Helical" evidence="1">
    <location>
        <begin position="276"/>
        <end position="299"/>
    </location>
</feature>
<feature type="transmembrane region" description="Helical" evidence="1">
    <location>
        <begin position="169"/>
        <end position="190"/>
    </location>
</feature>
<comment type="caution">
    <text evidence="2">The sequence shown here is derived from an EMBL/GenBank/DDBJ whole genome shotgun (WGS) entry which is preliminary data.</text>
</comment>